<keyword evidence="2" id="KW-1185">Reference proteome</keyword>
<evidence type="ECO:0000313" key="2">
    <source>
        <dbReference type="Proteomes" id="UP000008068"/>
    </source>
</evidence>
<organism evidence="2">
    <name type="scientific">Caenorhabditis brenneri</name>
    <name type="common">Nematode worm</name>
    <dbReference type="NCBI Taxonomy" id="135651"/>
    <lineage>
        <taxon>Eukaryota</taxon>
        <taxon>Metazoa</taxon>
        <taxon>Ecdysozoa</taxon>
        <taxon>Nematoda</taxon>
        <taxon>Chromadorea</taxon>
        <taxon>Rhabditida</taxon>
        <taxon>Rhabditina</taxon>
        <taxon>Rhabditomorpha</taxon>
        <taxon>Rhabditoidea</taxon>
        <taxon>Rhabditidae</taxon>
        <taxon>Peloderinae</taxon>
        <taxon>Caenorhabditis</taxon>
    </lineage>
</organism>
<accession>G0N1L5</accession>
<dbReference type="Proteomes" id="UP000008068">
    <property type="component" value="Unassembled WGS sequence"/>
</dbReference>
<sequence length="117" mass="13196">MNTHTEANSQVADNPMALSPEGEVYMSDVHMNWDMEVNIVHCNLSIIYRLPVFTKLKLFLPIGFSILNLWPTSLQLVMRGLLCCHRYISVSLGPPALLDFGKDIVKKTSSGENRRCC</sequence>
<name>G0N1L5_CAEBE</name>
<evidence type="ECO:0000313" key="1">
    <source>
        <dbReference type="EMBL" id="EGT50166.1"/>
    </source>
</evidence>
<gene>
    <name evidence="1" type="ORF">CAEBREN_18763</name>
</gene>
<dbReference type="HOGENOM" id="CLU_2086931_0_0_1"/>
<dbReference type="AlphaFoldDB" id="G0N1L5"/>
<dbReference type="InParanoid" id="G0N1L5"/>
<dbReference type="EMBL" id="GL379827">
    <property type="protein sequence ID" value="EGT50166.1"/>
    <property type="molecule type" value="Genomic_DNA"/>
</dbReference>
<protein>
    <submittedName>
        <fullName evidence="1">Uncharacterized protein</fullName>
    </submittedName>
</protein>
<reference evidence="2" key="1">
    <citation type="submission" date="2011-07" db="EMBL/GenBank/DDBJ databases">
        <authorList>
            <consortium name="Caenorhabditis brenneri Sequencing and Analysis Consortium"/>
            <person name="Wilson R.K."/>
        </authorList>
    </citation>
    <scope>NUCLEOTIDE SEQUENCE [LARGE SCALE GENOMIC DNA]</scope>
    <source>
        <strain evidence="2">PB2801</strain>
    </source>
</reference>
<proteinExistence type="predicted"/>